<evidence type="ECO:0000313" key="2">
    <source>
        <dbReference type="EMBL" id="KAK9868769.1"/>
    </source>
</evidence>
<gene>
    <name evidence="2" type="ORF">WJX84_011377</name>
</gene>
<organism evidence="2 3">
    <name type="scientific">Apatococcus fuscideae</name>
    <dbReference type="NCBI Taxonomy" id="2026836"/>
    <lineage>
        <taxon>Eukaryota</taxon>
        <taxon>Viridiplantae</taxon>
        <taxon>Chlorophyta</taxon>
        <taxon>core chlorophytes</taxon>
        <taxon>Trebouxiophyceae</taxon>
        <taxon>Chlorellales</taxon>
        <taxon>Chlorellaceae</taxon>
        <taxon>Apatococcus</taxon>
    </lineage>
</organism>
<proteinExistence type="predicted"/>
<keyword evidence="3" id="KW-1185">Reference proteome</keyword>
<dbReference type="EMBL" id="JALJOV010000013">
    <property type="protein sequence ID" value="KAK9868769.1"/>
    <property type="molecule type" value="Genomic_DNA"/>
</dbReference>
<comment type="caution">
    <text evidence="2">The sequence shown here is derived from an EMBL/GenBank/DDBJ whole genome shotgun (WGS) entry which is preliminary data.</text>
</comment>
<feature type="region of interest" description="Disordered" evidence="1">
    <location>
        <begin position="89"/>
        <end position="117"/>
    </location>
</feature>
<evidence type="ECO:0000313" key="3">
    <source>
        <dbReference type="Proteomes" id="UP001485043"/>
    </source>
</evidence>
<dbReference type="Proteomes" id="UP001485043">
    <property type="component" value="Unassembled WGS sequence"/>
</dbReference>
<protein>
    <submittedName>
        <fullName evidence="2">Uncharacterized protein</fullName>
    </submittedName>
</protein>
<name>A0AAW1TM35_9CHLO</name>
<evidence type="ECO:0000256" key="1">
    <source>
        <dbReference type="SAM" id="MobiDB-lite"/>
    </source>
</evidence>
<reference evidence="2 3" key="1">
    <citation type="journal article" date="2024" name="Nat. Commun.">
        <title>Phylogenomics reveals the evolutionary origins of lichenization in chlorophyte algae.</title>
        <authorList>
            <person name="Puginier C."/>
            <person name="Libourel C."/>
            <person name="Otte J."/>
            <person name="Skaloud P."/>
            <person name="Haon M."/>
            <person name="Grisel S."/>
            <person name="Petersen M."/>
            <person name="Berrin J.G."/>
            <person name="Delaux P.M."/>
            <person name="Dal Grande F."/>
            <person name="Keller J."/>
        </authorList>
    </citation>
    <scope>NUCLEOTIDE SEQUENCE [LARGE SCALE GENOMIC DNA]</scope>
    <source>
        <strain evidence="2 3">SAG 2523</strain>
    </source>
</reference>
<sequence length="117" mass="11866">MAGHGCKASPVSSVASAGVVLRGHFSSFCICPAVGDGGGARHGTLGPGLRQHAAHVRPQEPQALDRGCQQLGMQAAAILPQIWPPSWLPKGAGLARSESGSRPHGHTSDPHAPSAAE</sequence>
<accession>A0AAW1TM35</accession>
<dbReference type="AlphaFoldDB" id="A0AAW1TM35"/>